<evidence type="ECO:0000256" key="9">
    <source>
        <dbReference type="ARBA" id="ARBA00023010"/>
    </source>
</evidence>
<sequence>MGTTNPQQALEYLGDDLYEEFSDEESIASLDTDDGQDHPPERILAQVKAKNNFIWYLVKWQDCPVIRSSWEGRDLFSNCPWVLDSWSIEQQRQAEGLSKALDLRAFNRAVFDAEAASQRRRYFHTTTLNMVQIPTRCLLGLAWLLLPTVARAISSSPDSPLASTDLICPTTNAAECYPRIFEPTKDFQTIKEGQDIPPGLHVRMNIYSGESEARLNIPMEGEEGYNPEGIPTERAMVNVDQPEPEPEPERPALRDQFPVKAPVYKDAGKIAPPIPNPEAGDEMATFQKALLTIKMDARAIDGALDDLSDLSHDIYYGVEIAKDGPVLEKLVCLTLGFGSEKIPAIENGRDHKAASILASSIQNNPTALNEVAGYSKMVIYPTCGLDISASKQKNFVDMLRSRLDQEKNPSALKAKVNAISGLIREPTIRDAFLEKGGMELLLEIFLKKEDGFDVVRRNVGQLVMDNFLDEGMGAVLDVWPRMPVSETKVCEAEGTMLGDGCWEHHVKSFSKSASKAGWAKELLAALKEQRKKGDSIKDREL</sequence>
<evidence type="ECO:0000313" key="12">
    <source>
        <dbReference type="Proteomes" id="UP000462212"/>
    </source>
</evidence>
<dbReference type="GO" id="GO:0000774">
    <property type="term" value="F:adenyl-nucleotide exchange factor activity"/>
    <property type="evidence" value="ECO:0007669"/>
    <property type="project" value="InterPro"/>
</dbReference>
<evidence type="ECO:0000256" key="7">
    <source>
        <dbReference type="ARBA" id="ARBA00022824"/>
    </source>
</evidence>
<evidence type="ECO:0000313" key="11">
    <source>
        <dbReference type="EMBL" id="TVY35810.1"/>
    </source>
</evidence>
<comment type="subunit">
    <text evidence="2">Component of the NuA4 histone acetyltransferase complex.</text>
</comment>
<comment type="subunit">
    <text evidence="3">Interacts with KAR2.</text>
</comment>
<dbReference type="GO" id="GO:0015031">
    <property type="term" value="P:protein transport"/>
    <property type="evidence" value="ECO:0007669"/>
    <property type="project" value="UniProtKB-KW"/>
</dbReference>
<comment type="caution">
    <text evidence="11">The sequence shown here is derived from an EMBL/GenBank/DDBJ whole genome shotgun (WGS) entry which is preliminary data.</text>
</comment>
<keyword evidence="7" id="KW-0256">Endoplasmic reticulum</keyword>
<keyword evidence="9" id="KW-0811">Translocation</keyword>
<comment type="similarity">
    <text evidence="1">Belongs to the SIL1 family.</text>
</comment>
<dbReference type="EMBL" id="QGMJ01000486">
    <property type="protein sequence ID" value="TVY35810.1"/>
    <property type="molecule type" value="Genomic_DNA"/>
</dbReference>
<keyword evidence="8" id="KW-0653">Protein transport</keyword>
<dbReference type="OrthoDB" id="448649at2759"/>
<dbReference type="GO" id="GO:0006338">
    <property type="term" value="P:chromatin remodeling"/>
    <property type="evidence" value="ECO:0007669"/>
    <property type="project" value="UniProtKB-ARBA"/>
</dbReference>
<dbReference type="Pfam" id="PF00385">
    <property type="entry name" value="Chromo"/>
    <property type="match status" value="1"/>
</dbReference>
<evidence type="ECO:0000256" key="8">
    <source>
        <dbReference type="ARBA" id="ARBA00022927"/>
    </source>
</evidence>
<evidence type="ECO:0000256" key="2">
    <source>
        <dbReference type="ARBA" id="ARBA00011353"/>
    </source>
</evidence>
<dbReference type="InterPro" id="IPR011989">
    <property type="entry name" value="ARM-like"/>
</dbReference>
<feature type="domain" description="Chromo" evidence="10">
    <location>
        <begin position="38"/>
        <end position="98"/>
    </location>
</feature>
<dbReference type="Gene3D" id="1.25.10.10">
    <property type="entry name" value="Leucine-rich Repeat Variant"/>
    <property type="match status" value="1"/>
</dbReference>
<gene>
    <name evidence="11" type="primary">SIL1</name>
    <name evidence="11" type="ORF">LSUB1_G007306</name>
</gene>
<dbReference type="AlphaFoldDB" id="A0A8H8U6E0"/>
<evidence type="ECO:0000256" key="4">
    <source>
        <dbReference type="ARBA" id="ARBA00015352"/>
    </source>
</evidence>
<dbReference type="InterPro" id="IPR023780">
    <property type="entry name" value="Chromo_domain"/>
</dbReference>
<evidence type="ECO:0000256" key="6">
    <source>
        <dbReference type="ARBA" id="ARBA00022729"/>
    </source>
</evidence>
<keyword evidence="6" id="KW-0732">Signal</keyword>
<dbReference type="InterPro" id="IPR000953">
    <property type="entry name" value="Chromo/chromo_shadow_dom"/>
</dbReference>
<dbReference type="InterPro" id="IPR016197">
    <property type="entry name" value="Chromo-like_dom_sf"/>
</dbReference>
<reference evidence="11 12" key="1">
    <citation type="submission" date="2018-05" db="EMBL/GenBank/DDBJ databases">
        <title>Genome sequencing and assembly of the regulated plant pathogen Lachnellula willkommii and related sister species for the development of diagnostic species identification markers.</title>
        <authorList>
            <person name="Giroux E."/>
            <person name="Bilodeau G."/>
        </authorList>
    </citation>
    <scope>NUCLEOTIDE SEQUENCE [LARGE SCALE GENOMIC DNA]</scope>
    <source>
        <strain evidence="11 12">CBS 197.66</strain>
    </source>
</reference>
<dbReference type="Pfam" id="PF16782">
    <property type="entry name" value="SIL1"/>
    <property type="match status" value="1"/>
</dbReference>
<evidence type="ECO:0000256" key="5">
    <source>
        <dbReference type="ARBA" id="ARBA00022448"/>
    </source>
</evidence>
<protein>
    <recommendedName>
        <fullName evidence="4">Nucleotide exchange factor SIL1</fullName>
    </recommendedName>
</protein>
<dbReference type="Proteomes" id="UP000462212">
    <property type="component" value="Unassembled WGS sequence"/>
</dbReference>
<dbReference type="Gene3D" id="2.40.50.40">
    <property type="match status" value="1"/>
</dbReference>
<proteinExistence type="inferred from homology"/>
<dbReference type="SUPFAM" id="SSF54160">
    <property type="entry name" value="Chromo domain-like"/>
    <property type="match status" value="1"/>
</dbReference>
<accession>A0A8H8U6E0</accession>
<dbReference type="GO" id="GO:0005783">
    <property type="term" value="C:endoplasmic reticulum"/>
    <property type="evidence" value="ECO:0007669"/>
    <property type="project" value="InterPro"/>
</dbReference>
<evidence type="ECO:0000256" key="3">
    <source>
        <dbReference type="ARBA" id="ARBA00011799"/>
    </source>
</evidence>
<dbReference type="SMART" id="SM00298">
    <property type="entry name" value="CHROMO"/>
    <property type="match status" value="1"/>
</dbReference>
<name>A0A8H8U6E0_9HELO</name>
<evidence type="ECO:0000259" key="10">
    <source>
        <dbReference type="PROSITE" id="PS50013"/>
    </source>
</evidence>
<dbReference type="InterPro" id="IPR031884">
    <property type="entry name" value="Sil1_fungi"/>
</dbReference>
<keyword evidence="5" id="KW-0813">Transport</keyword>
<organism evidence="11 12">
    <name type="scientific">Lachnellula subtilissima</name>
    <dbReference type="NCBI Taxonomy" id="602034"/>
    <lineage>
        <taxon>Eukaryota</taxon>
        <taxon>Fungi</taxon>
        <taxon>Dikarya</taxon>
        <taxon>Ascomycota</taxon>
        <taxon>Pezizomycotina</taxon>
        <taxon>Leotiomycetes</taxon>
        <taxon>Helotiales</taxon>
        <taxon>Lachnaceae</taxon>
        <taxon>Lachnellula</taxon>
    </lineage>
</organism>
<dbReference type="PROSITE" id="PS50013">
    <property type="entry name" value="CHROMO_2"/>
    <property type="match status" value="1"/>
</dbReference>
<evidence type="ECO:0000256" key="1">
    <source>
        <dbReference type="ARBA" id="ARBA00010588"/>
    </source>
</evidence>
<keyword evidence="12" id="KW-1185">Reference proteome</keyword>